<dbReference type="GO" id="GO:0003988">
    <property type="term" value="F:acetyl-CoA C-acyltransferase activity"/>
    <property type="evidence" value="ECO:0007669"/>
    <property type="project" value="UniProtKB-ARBA"/>
</dbReference>
<dbReference type="CDD" id="cd00829">
    <property type="entry name" value="SCP-x_thiolase"/>
    <property type="match status" value="1"/>
</dbReference>
<keyword evidence="3" id="KW-1185">Reference proteome</keyword>
<dbReference type="RefSeq" id="WP_021245929.1">
    <property type="nucleotide sequence ID" value="NZ_JACIIY010000004.1"/>
</dbReference>
<dbReference type="PANTHER" id="PTHR42870">
    <property type="entry name" value="ACETYL-COA C-ACETYLTRANSFERASE"/>
    <property type="match status" value="1"/>
</dbReference>
<evidence type="ECO:0000259" key="1">
    <source>
        <dbReference type="Pfam" id="PF22691"/>
    </source>
</evidence>
<dbReference type="AlphaFoldDB" id="A0A562KE72"/>
<dbReference type="Proteomes" id="UP000316624">
    <property type="component" value="Unassembled WGS sequence"/>
</dbReference>
<dbReference type="PANTHER" id="PTHR42870:SF1">
    <property type="entry name" value="NON-SPECIFIC LIPID-TRANSFER PROTEIN-LIKE 2"/>
    <property type="match status" value="1"/>
</dbReference>
<comment type="caution">
    <text evidence="2">The sequence shown here is derived from an EMBL/GenBank/DDBJ whole genome shotgun (WGS) entry which is preliminary data.</text>
</comment>
<sequence length="382" mass="40132">MRGRFAIAALGLTEQGIRLGRSDRDLRGDAVERALREAGLERDAIDGYIHCWGEREDLRYLGLSPNFSWALSCGGATPTAGILAAIGMIEAGQAEMVACVYGIAPTSGYIPGVPDLKSIGAHSYGYPSLYGMMGAASAHALHARRHMHLFGTTSEQLGAVAVTQRAYAAVRPGTTGYGKPITLADHQGSPMIVDPFRRLDCCRDTDGGVAILVCKADRARQLSPNPVYILGAGMGQNIANWHKGIPYDHHDNIAPAKARAFAQAGITLADVDMAQLYDPFTISVIMQLEAYGFAPEGHGGPFVAEGGNGPDGPIPTNTAGGQLSGFYATGFTPIIEAIVQLRGQAGAGQLKKADIALCSGHGLNAGVQNSWNHATLLLGNQP</sequence>
<dbReference type="Pfam" id="PF22691">
    <property type="entry name" value="Thiolase_C_1"/>
    <property type="match status" value="1"/>
</dbReference>
<dbReference type="Gene3D" id="3.40.47.10">
    <property type="match status" value="1"/>
</dbReference>
<evidence type="ECO:0000313" key="3">
    <source>
        <dbReference type="Proteomes" id="UP000316624"/>
    </source>
</evidence>
<organism evidence="2 3">
    <name type="scientific">Sphingobium wenxiniae (strain DSM 21828 / CGMCC 1.7748 / JZ-1)</name>
    <dbReference type="NCBI Taxonomy" id="595605"/>
    <lineage>
        <taxon>Bacteria</taxon>
        <taxon>Pseudomonadati</taxon>
        <taxon>Pseudomonadota</taxon>
        <taxon>Alphaproteobacteria</taxon>
        <taxon>Sphingomonadales</taxon>
        <taxon>Sphingomonadaceae</taxon>
        <taxon>Sphingobium</taxon>
    </lineage>
</organism>
<reference evidence="2 3" key="1">
    <citation type="journal article" date="2015" name="Stand. Genomic Sci.">
        <title>Genomic Encyclopedia of Bacterial and Archaeal Type Strains, Phase III: the genomes of soil and plant-associated and newly described type strains.</title>
        <authorList>
            <person name="Whitman W.B."/>
            <person name="Woyke T."/>
            <person name="Klenk H.P."/>
            <person name="Zhou Y."/>
            <person name="Lilburn T.G."/>
            <person name="Beck B.J."/>
            <person name="De Vos P."/>
            <person name="Vandamme P."/>
            <person name="Eisen J.A."/>
            <person name="Garrity G."/>
            <person name="Hugenholtz P."/>
            <person name="Kyrpides N.C."/>
        </authorList>
    </citation>
    <scope>NUCLEOTIDE SEQUENCE [LARGE SCALE GENOMIC DNA]</scope>
    <source>
        <strain evidence="2 3">CGMCC 1.7748</strain>
    </source>
</reference>
<feature type="domain" description="Thiolase C-terminal" evidence="1">
    <location>
        <begin position="254"/>
        <end position="363"/>
    </location>
</feature>
<dbReference type="InterPro" id="IPR016039">
    <property type="entry name" value="Thiolase-like"/>
</dbReference>
<name>A0A562KE72_SPHWJ</name>
<dbReference type="InterPro" id="IPR055140">
    <property type="entry name" value="Thiolase_C_2"/>
</dbReference>
<keyword evidence="2" id="KW-0808">Transferase</keyword>
<gene>
    <name evidence="2" type="ORF">IQ35_01900</name>
</gene>
<proteinExistence type="predicted"/>
<protein>
    <submittedName>
        <fullName evidence="2">Acetyl-CoA acetyltransferase</fullName>
    </submittedName>
</protein>
<evidence type="ECO:0000313" key="2">
    <source>
        <dbReference type="EMBL" id="TWH93691.1"/>
    </source>
</evidence>
<dbReference type="EMBL" id="VLKK01000006">
    <property type="protein sequence ID" value="TWH93691.1"/>
    <property type="molecule type" value="Genomic_DNA"/>
</dbReference>
<dbReference type="SUPFAM" id="SSF53901">
    <property type="entry name" value="Thiolase-like"/>
    <property type="match status" value="1"/>
</dbReference>
<accession>A0A562KE72</accession>